<dbReference type="Pfam" id="PF03695">
    <property type="entry name" value="UPF0149"/>
    <property type="match status" value="1"/>
</dbReference>
<accession>A0ABW8JI96</accession>
<reference evidence="2 3" key="1">
    <citation type="submission" date="2020-10" db="EMBL/GenBank/DDBJ databases">
        <title>Phylogeny of dyella-like bacteria.</title>
        <authorList>
            <person name="Fu J."/>
        </authorList>
    </citation>
    <scope>NUCLEOTIDE SEQUENCE [LARGE SCALE GENOMIC DNA]</scope>
    <source>
        <strain evidence="2 3">JP1</strain>
    </source>
</reference>
<dbReference type="Proteomes" id="UP001620461">
    <property type="component" value="Unassembled WGS sequence"/>
</dbReference>
<dbReference type="SUPFAM" id="SSF101327">
    <property type="entry name" value="YgfB-like"/>
    <property type="match status" value="1"/>
</dbReference>
<gene>
    <name evidence="2" type="ORF">ISP15_04115</name>
</gene>
<dbReference type="Gene3D" id="1.20.120.740">
    <property type="entry name" value="YgfB uncharacterised protein family UPF0149, PF03695"/>
    <property type="match status" value="1"/>
</dbReference>
<evidence type="ECO:0000313" key="3">
    <source>
        <dbReference type="Proteomes" id="UP001620461"/>
    </source>
</evidence>
<dbReference type="NCBIfam" id="TIGR02292">
    <property type="entry name" value="ygfB_yecA"/>
    <property type="match status" value="1"/>
</dbReference>
<proteinExistence type="predicted"/>
<feature type="region of interest" description="Disordered" evidence="1">
    <location>
        <begin position="204"/>
        <end position="225"/>
    </location>
</feature>
<name>A0ABW8JI96_9GAMM</name>
<evidence type="ECO:0000313" key="2">
    <source>
        <dbReference type="EMBL" id="MFK2899510.1"/>
    </source>
</evidence>
<keyword evidence="3" id="KW-1185">Reference proteome</keyword>
<evidence type="ECO:0000256" key="1">
    <source>
        <dbReference type="SAM" id="MobiDB-lite"/>
    </source>
</evidence>
<dbReference type="InterPro" id="IPR011978">
    <property type="entry name" value="YgfB-like"/>
</dbReference>
<dbReference type="EMBL" id="JADIKJ010000003">
    <property type="protein sequence ID" value="MFK2899510.1"/>
    <property type="molecule type" value="Genomic_DNA"/>
</dbReference>
<protein>
    <submittedName>
        <fullName evidence="2">YecA family protein</fullName>
    </submittedName>
</protein>
<sequence length="225" mass="24819">MSDIKTDWPSSLDDNELDELDNYLRLHARDGHLLLDGVHGLLSALSVGPVQVLPEEWLPEVLHEPFADEAEGNRMLALLAKLNDSISAELDVDAYEPILGEMDTDTGPMLSAAGWCEGFSRGIDLRAGLWEKRLADDPSLMEMLGPVMALAVDEGILSAETEFEKLSDEEYDECLAQLPAVLGAVSHYWYEHPATEAEIDAFNQTGDTSNDHAAPPRQRSGHWVH</sequence>
<dbReference type="InterPro" id="IPR036255">
    <property type="entry name" value="YgfB-like_sf"/>
</dbReference>
<organism evidence="2 3">
    <name type="scientific">Dyella jejuensis</name>
    <dbReference type="NCBI Taxonomy" id="1432009"/>
    <lineage>
        <taxon>Bacteria</taxon>
        <taxon>Pseudomonadati</taxon>
        <taxon>Pseudomonadota</taxon>
        <taxon>Gammaproteobacteria</taxon>
        <taxon>Lysobacterales</taxon>
        <taxon>Rhodanobacteraceae</taxon>
        <taxon>Dyella</taxon>
    </lineage>
</organism>
<comment type="caution">
    <text evidence="2">The sequence shown here is derived from an EMBL/GenBank/DDBJ whole genome shotgun (WGS) entry which is preliminary data.</text>
</comment>
<dbReference type="RefSeq" id="WP_404545430.1">
    <property type="nucleotide sequence ID" value="NZ_JADIKJ010000003.1"/>
</dbReference>